<organism evidence="2 3">
    <name type="scientific">Prorocentrum cordatum</name>
    <dbReference type="NCBI Taxonomy" id="2364126"/>
    <lineage>
        <taxon>Eukaryota</taxon>
        <taxon>Sar</taxon>
        <taxon>Alveolata</taxon>
        <taxon>Dinophyceae</taxon>
        <taxon>Prorocentrales</taxon>
        <taxon>Prorocentraceae</taxon>
        <taxon>Prorocentrum</taxon>
    </lineage>
</organism>
<keyword evidence="3" id="KW-1185">Reference proteome</keyword>
<evidence type="ECO:0000313" key="2">
    <source>
        <dbReference type="EMBL" id="CAK0879185.1"/>
    </source>
</evidence>
<feature type="compositionally biased region" description="Basic residues" evidence="1">
    <location>
        <begin position="213"/>
        <end position="225"/>
    </location>
</feature>
<accession>A0ABN9VZQ9</accession>
<comment type="caution">
    <text evidence="2">The sequence shown here is derived from an EMBL/GenBank/DDBJ whole genome shotgun (WGS) entry which is preliminary data.</text>
</comment>
<sequence length="225" mass="24626">PQGGPQTSSPSSVQQWRRGGPCRRPPSSWLALPRAWRRAEGGPHGGRGKAAWKEAAPEEAPALPLQTRPAPSEQRRRRVPPGSLPPSARPPLRVAHERRSSGPRLAFARASTPRAGVSASRVLCCPSDAGCSSMALAEKKCTRPSDAKTCPAHAGAAAERGVDLALARRRARPLAIRRGRGLRARRRGWRGLKRVSRGWVRRRRGQEEGEGGRRRRRRRLFGTIA</sequence>
<reference evidence="2" key="1">
    <citation type="submission" date="2023-10" db="EMBL/GenBank/DDBJ databases">
        <authorList>
            <person name="Chen Y."/>
            <person name="Shah S."/>
            <person name="Dougan E. K."/>
            <person name="Thang M."/>
            <person name="Chan C."/>
        </authorList>
    </citation>
    <scope>NUCLEOTIDE SEQUENCE [LARGE SCALE GENOMIC DNA]</scope>
</reference>
<proteinExistence type="predicted"/>
<feature type="region of interest" description="Disordered" evidence="1">
    <location>
        <begin position="1"/>
        <end position="112"/>
    </location>
</feature>
<gene>
    <name evidence="2" type="ORF">PCOR1329_LOCUS62692</name>
</gene>
<feature type="region of interest" description="Disordered" evidence="1">
    <location>
        <begin position="201"/>
        <end position="225"/>
    </location>
</feature>
<name>A0ABN9VZQ9_9DINO</name>
<dbReference type="EMBL" id="CAUYUJ010017929">
    <property type="protein sequence ID" value="CAK0879185.1"/>
    <property type="molecule type" value="Genomic_DNA"/>
</dbReference>
<dbReference type="Proteomes" id="UP001189429">
    <property type="component" value="Unassembled WGS sequence"/>
</dbReference>
<protein>
    <submittedName>
        <fullName evidence="2">Uncharacterized protein</fullName>
    </submittedName>
</protein>
<evidence type="ECO:0000313" key="3">
    <source>
        <dbReference type="Proteomes" id="UP001189429"/>
    </source>
</evidence>
<feature type="non-terminal residue" evidence="2">
    <location>
        <position position="1"/>
    </location>
</feature>
<evidence type="ECO:0000256" key="1">
    <source>
        <dbReference type="SAM" id="MobiDB-lite"/>
    </source>
</evidence>
<feature type="compositionally biased region" description="Low complexity" evidence="1">
    <location>
        <begin position="1"/>
        <end position="19"/>
    </location>
</feature>